<dbReference type="Pfam" id="PF00383">
    <property type="entry name" value="dCMP_cyt_deam_1"/>
    <property type="match status" value="1"/>
</dbReference>
<keyword evidence="4" id="KW-0862">Zinc</keyword>
<dbReference type="PANTHER" id="PTHR11644:SF2">
    <property type="entry name" value="CYTIDINE DEAMINASE"/>
    <property type="match status" value="1"/>
</dbReference>
<dbReference type="GO" id="GO:0004126">
    <property type="term" value="F:cytidine deaminase activity"/>
    <property type="evidence" value="ECO:0007669"/>
    <property type="project" value="UniProtKB-ARBA"/>
</dbReference>
<dbReference type="GO" id="GO:0008270">
    <property type="term" value="F:zinc ion binding"/>
    <property type="evidence" value="ECO:0007669"/>
    <property type="project" value="InterPro"/>
</dbReference>
<name>A0A1M5W6I3_9CLOT</name>
<evidence type="ECO:0000313" key="6">
    <source>
        <dbReference type="EMBL" id="SHH82794.1"/>
    </source>
</evidence>
<organism evidence="6 7">
    <name type="scientific">Clostridium intestinale DSM 6191</name>
    <dbReference type="NCBI Taxonomy" id="1121320"/>
    <lineage>
        <taxon>Bacteria</taxon>
        <taxon>Bacillati</taxon>
        <taxon>Bacillota</taxon>
        <taxon>Clostridia</taxon>
        <taxon>Eubacteriales</taxon>
        <taxon>Clostridiaceae</taxon>
        <taxon>Clostridium</taxon>
    </lineage>
</organism>
<dbReference type="AlphaFoldDB" id="A0A1M5W6I3"/>
<evidence type="ECO:0000256" key="3">
    <source>
        <dbReference type="ARBA" id="ARBA00022801"/>
    </source>
</evidence>
<feature type="domain" description="CMP/dCMP-type deaminase" evidence="5">
    <location>
        <begin position="6"/>
        <end position="131"/>
    </location>
</feature>
<dbReference type="Proteomes" id="UP000184241">
    <property type="component" value="Unassembled WGS sequence"/>
</dbReference>
<dbReference type="InterPro" id="IPR050202">
    <property type="entry name" value="Cyt/Deoxycyt_deaminase"/>
</dbReference>
<evidence type="ECO:0000259" key="5">
    <source>
        <dbReference type="PROSITE" id="PS51747"/>
    </source>
</evidence>
<dbReference type="PROSITE" id="PS51747">
    <property type="entry name" value="CYT_DCMP_DEAMINASES_2"/>
    <property type="match status" value="1"/>
</dbReference>
<dbReference type="PANTHER" id="PTHR11644">
    <property type="entry name" value="CYTIDINE DEAMINASE"/>
    <property type="match status" value="1"/>
</dbReference>
<comment type="similarity">
    <text evidence="1">Belongs to the cytidine and deoxycytidylate deaminase family.</text>
</comment>
<keyword evidence="3" id="KW-0378">Hydrolase</keyword>
<dbReference type="GO" id="GO:0005829">
    <property type="term" value="C:cytosol"/>
    <property type="evidence" value="ECO:0007669"/>
    <property type="project" value="TreeGrafter"/>
</dbReference>
<evidence type="ECO:0000256" key="2">
    <source>
        <dbReference type="ARBA" id="ARBA00022723"/>
    </source>
</evidence>
<protein>
    <submittedName>
        <fullName evidence="6">Cytidine deaminase</fullName>
    </submittedName>
</protein>
<evidence type="ECO:0000313" key="7">
    <source>
        <dbReference type="Proteomes" id="UP000184241"/>
    </source>
</evidence>
<dbReference type="CDD" id="cd01283">
    <property type="entry name" value="cytidine_deaminase"/>
    <property type="match status" value="1"/>
</dbReference>
<dbReference type="SUPFAM" id="SSF53927">
    <property type="entry name" value="Cytidine deaminase-like"/>
    <property type="match status" value="1"/>
</dbReference>
<proteinExistence type="inferred from homology"/>
<dbReference type="GO" id="GO:0042802">
    <property type="term" value="F:identical protein binding"/>
    <property type="evidence" value="ECO:0007669"/>
    <property type="project" value="UniProtKB-ARBA"/>
</dbReference>
<dbReference type="EMBL" id="FQXU01000004">
    <property type="protein sequence ID" value="SHH82794.1"/>
    <property type="molecule type" value="Genomic_DNA"/>
</dbReference>
<dbReference type="GO" id="GO:0055086">
    <property type="term" value="P:nucleobase-containing small molecule metabolic process"/>
    <property type="evidence" value="ECO:0007669"/>
    <property type="project" value="UniProtKB-ARBA"/>
</dbReference>
<gene>
    <name evidence="6" type="ORF">SAMN02745941_00940</name>
</gene>
<dbReference type="RefSeq" id="WP_073017222.1">
    <property type="nucleotide sequence ID" value="NZ_FQXU01000004.1"/>
</dbReference>
<reference evidence="6 7" key="1">
    <citation type="submission" date="2016-11" db="EMBL/GenBank/DDBJ databases">
        <authorList>
            <person name="Jaros S."/>
            <person name="Januszkiewicz K."/>
            <person name="Wedrychowicz H."/>
        </authorList>
    </citation>
    <scope>NUCLEOTIDE SEQUENCE [LARGE SCALE GENOMIC DNA]</scope>
    <source>
        <strain evidence="6 7">DSM 6191</strain>
    </source>
</reference>
<dbReference type="PROSITE" id="PS00903">
    <property type="entry name" value="CYT_DCMP_DEAMINASES_1"/>
    <property type="match status" value="1"/>
</dbReference>
<dbReference type="InterPro" id="IPR002125">
    <property type="entry name" value="CMP_dCMP_dom"/>
</dbReference>
<evidence type="ECO:0000256" key="1">
    <source>
        <dbReference type="ARBA" id="ARBA00006576"/>
    </source>
</evidence>
<accession>A0A1M5W6I3</accession>
<dbReference type="InterPro" id="IPR016193">
    <property type="entry name" value="Cytidine_deaminase-like"/>
</dbReference>
<dbReference type="GO" id="GO:0072527">
    <property type="term" value="P:pyrimidine-containing compound metabolic process"/>
    <property type="evidence" value="ECO:0007669"/>
    <property type="project" value="UniProtKB-ARBA"/>
</dbReference>
<sequence>MGNLEEKDLELIKRASEAIKKNYDNIKFNHTVGAAVRCKNGNIYTGVNIYSMHGACAELVAIGAAITNGEREFESIVALRGENGDEILPPCGNCRQVLIDYMPSCKVIVNDKSELRKVAVTELVPFAYNVPE</sequence>
<dbReference type="InterPro" id="IPR016192">
    <property type="entry name" value="APOBEC/CMP_deaminase_Zn-bd"/>
</dbReference>
<evidence type="ECO:0000256" key="4">
    <source>
        <dbReference type="ARBA" id="ARBA00022833"/>
    </source>
</evidence>
<dbReference type="Gene3D" id="3.40.140.10">
    <property type="entry name" value="Cytidine Deaminase, domain 2"/>
    <property type="match status" value="1"/>
</dbReference>
<keyword evidence="2" id="KW-0479">Metal-binding</keyword>